<feature type="domain" description="Transcription regulator PadR N-terminal" evidence="1">
    <location>
        <begin position="16"/>
        <end position="88"/>
    </location>
</feature>
<proteinExistence type="predicted"/>
<sequence>MPIEKEILKGYIDIIILSLLFEKDMYGYEMAKMAHHKSQFELKEGTMYLSLKRMEKNGLIESYWNDSESGGSRRKYYKILPEGVERLRQKKQEWIEINQVLSTFLEGVE</sequence>
<dbReference type="InterPro" id="IPR052509">
    <property type="entry name" value="Metal_resp_DNA-bind_regulator"/>
</dbReference>
<evidence type="ECO:0000313" key="2">
    <source>
        <dbReference type="EMBL" id="ANY67410.1"/>
    </source>
</evidence>
<dbReference type="SUPFAM" id="SSF46785">
    <property type="entry name" value="Winged helix' DNA-binding domain"/>
    <property type="match status" value="1"/>
</dbReference>
<dbReference type="PANTHER" id="PTHR33169:SF14">
    <property type="entry name" value="TRANSCRIPTIONAL REGULATOR RV3488"/>
    <property type="match status" value="1"/>
</dbReference>
<gene>
    <name evidence="2" type="ORF">BBD42_13690</name>
</gene>
<dbReference type="AlphaFoldDB" id="A0A1B2DI58"/>
<name>A0A1B2DI58_9BACL</name>
<dbReference type="InterPro" id="IPR036390">
    <property type="entry name" value="WH_DNA-bd_sf"/>
</dbReference>
<dbReference type="EMBL" id="CP016808">
    <property type="protein sequence ID" value="ANY67410.1"/>
    <property type="molecule type" value="Genomic_DNA"/>
</dbReference>
<dbReference type="InterPro" id="IPR005149">
    <property type="entry name" value="Tscrpt_reg_PadR_N"/>
</dbReference>
<dbReference type="Gene3D" id="1.10.10.10">
    <property type="entry name" value="Winged helix-like DNA-binding domain superfamily/Winged helix DNA-binding domain"/>
    <property type="match status" value="1"/>
</dbReference>
<dbReference type="RefSeq" id="WP_099518613.1">
    <property type="nucleotide sequence ID" value="NZ_CP016808.1"/>
</dbReference>
<dbReference type="InterPro" id="IPR036388">
    <property type="entry name" value="WH-like_DNA-bd_sf"/>
</dbReference>
<dbReference type="Pfam" id="PF03551">
    <property type="entry name" value="PadR"/>
    <property type="match status" value="1"/>
</dbReference>
<protein>
    <submittedName>
        <fullName evidence="2">PadR family transcriptional regulator</fullName>
    </submittedName>
</protein>
<accession>A0A1B2DI58</accession>
<organism evidence="2">
    <name type="scientific">Paenibacillus sp. BIHB 4019</name>
    <dbReference type="NCBI Taxonomy" id="1870819"/>
    <lineage>
        <taxon>Bacteria</taxon>
        <taxon>Bacillati</taxon>
        <taxon>Bacillota</taxon>
        <taxon>Bacilli</taxon>
        <taxon>Bacillales</taxon>
        <taxon>Paenibacillaceae</taxon>
        <taxon>Paenibacillus</taxon>
    </lineage>
</organism>
<dbReference type="PANTHER" id="PTHR33169">
    <property type="entry name" value="PADR-FAMILY TRANSCRIPTIONAL REGULATOR"/>
    <property type="match status" value="1"/>
</dbReference>
<reference evidence="2" key="1">
    <citation type="submission" date="2016-08" db="EMBL/GenBank/DDBJ databases">
        <title>Complete Genome Seqeunce of Paenibacillus sp. BIHB 4019 from tea rhizoplane.</title>
        <authorList>
            <person name="Thakur R."/>
            <person name="Swarnkar M.K."/>
            <person name="Gulati A."/>
        </authorList>
    </citation>
    <scope>NUCLEOTIDE SEQUENCE [LARGE SCALE GENOMIC DNA]</scope>
    <source>
        <strain evidence="2">BIHB4019</strain>
    </source>
</reference>
<evidence type="ECO:0000259" key="1">
    <source>
        <dbReference type="Pfam" id="PF03551"/>
    </source>
</evidence>